<dbReference type="EMBL" id="CP040449">
    <property type="protein sequence ID" value="QFI56113.1"/>
    <property type="molecule type" value="Genomic_DNA"/>
</dbReference>
<dbReference type="Pfam" id="PF00702">
    <property type="entry name" value="Hydrolase"/>
    <property type="match status" value="1"/>
</dbReference>
<dbReference type="PANTHER" id="PTHR43434:SF3">
    <property type="entry name" value="GMP_IMP NUCLEOTIDASE YRFG"/>
    <property type="match status" value="1"/>
</dbReference>
<dbReference type="PANTHER" id="PTHR43434">
    <property type="entry name" value="PHOSPHOGLYCOLATE PHOSPHATASE"/>
    <property type="match status" value="1"/>
</dbReference>
<dbReference type="CDD" id="cd01427">
    <property type="entry name" value="HAD_like"/>
    <property type="match status" value="1"/>
</dbReference>
<gene>
    <name evidence="1" type="ORF">FE240_16395</name>
</gene>
<dbReference type="RefSeq" id="WP_193002450.1">
    <property type="nucleotide sequence ID" value="NZ_CP040449.1"/>
</dbReference>
<dbReference type="InterPro" id="IPR050155">
    <property type="entry name" value="HAD-like_hydrolase_sf"/>
</dbReference>
<accession>A0A5J6X1X8</accession>
<dbReference type="PRINTS" id="PR00413">
    <property type="entry name" value="HADHALOGNASE"/>
</dbReference>
<dbReference type="AlphaFoldDB" id="A0A5J6X1X8"/>
<dbReference type="GO" id="GO:0005829">
    <property type="term" value="C:cytosol"/>
    <property type="evidence" value="ECO:0007669"/>
    <property type="project" value="TreeGrafter"/>
</dbReference>
<dbReference type="GO" id="GO:0008253">
    <property type="term" value="F:5'-nucleotidase activity"/>
    <property type="evidence" value="ECO:0007669"/>
    <property type="project" value="UniProtKB-EC"/>
</dbReference>
<dbReference type="Proteomes" id="UP000594034">
    <property type="component" value="Chromosome"/>
</dbReference>
<dbReference type="SFLD" id="SFLDS00003">
    <property type="entry name" value="Haloacid_Dehalogenase"/>
    <property type="match status" value="1"/>
</dbReference>
<name>A0A5J6X1X8_9GAMM</name>
<dbReference type="NCBIfam" id="TIGR01509">
    <property type="entry name" value="HAD-SF-IA-v3"/>
    <property type="match status" value="1"/>
</dbReference>
<evidence type="ECO:0000313" key="1">
    <source>
        <dbReference type="EMBL" id="QFI56113.1"/>
    </source>
</evidence>
<sequence length="222" mass="25232">MPIRLPWHTIDTVLLDMDGTLIDLHFDSHLWQTLVPERYAVRHALPLDEARRRIEQHYGAVAGTLNWYCVDYWSETLGLDIRALSRELREKIRWRANVIPFLAALKRAGKRRILFTNAHPASLEVKVAELGLDAHLDAMVSSHQLGWAKESPQSWQALSQREPFDPARTLFIDDSERILAASAEFGVAHQLGIARPDSQQPPLRFARFAALNDYADLLPLAG</sequence>
<dbReference type="InterPro" id="IPR023214">
    <property type="entry name" value="HAD_sf"/>
</dbReference>
<protein>
    <submittedName>
        <fullName evidence="1">GMP/IMP nucleotidase</fullName>
        <ecNumber evidence="1">3.1.3.5</ecNumber>
    </submittedName>
</protein>
<dbReference type="KEGG" id="asim:FE240_16395"/>
<keyword evidence="1" id="KW-0378">Hydrolase</keyword>
<dbReference type="NCBIfam" id="NF011564">
    <property type="entry name" value="PRK14988.1"/>
    <property type="match status" value="1"/>
</dbReference>
<dbReference type="SUPFAM" id="SSF56784">
    <property type="entry name" value="HAD-like"/>
    <property type="match status" value="1"/>
</dbReference>
<dbReference type="GO" id="GO:0008967">
    <property type="term" value="F:phosphoglycolate phosphatase activity"/>
    <property type="evidence" value="ECO:0007669"/>
    <property type="project" value="TreeGrafter"/>
</dbReference>
<evidence type="ECO:0000313" key="2">
    <source>
        <dbReference type="Proteomes" id="UP000594034"/>
    </source>
</evidence>
<reference evidence="1 2" key="1">
    <citation type="submission" date="2019-05" db="EMBL/GenBank/DDBJ databases">
        <title>OXA-830, a novel chromosomally encoded expanded-spectrum class D beta-lactamase in Aeromonas simiae.</title>
        <authorList>
            <person name="Zhou W."/>
            <person name="Chen Q."/>
        </authorList>
    </citation>
    <scope>NUCLEOTIDE SEQUENCE [LARGE SCALE GENOMIC DNA]</scope>
    <source>
        <strain evidence="1 2">A6</strain>
    </source>
</reference>
<dbReference type="EC" id="3.1.3.5" evidence="1"/>
<dbReference type="InterPro" id="IPR006439">
    <property type="entry name" value="HAD-SF_hydro_IA"/>
</dbReference>
<dbReference type="Gene3D" id="3.40.50.1000">
    <property type="entry name" value="HAD superfamily/HAD-like"/>
    <property type="match status" value="1"/>
</dbReference>
<dbReference type="SFLD" id="SFLDG01129">
    <property type="entry name" value="C1.5:_HAD__Beta-PGM__Phosphata"/>
    <property type="match status" value="1"/>
</dbReference>
<keyword evidence="2" id="KW-1185">Reference proteome</keyword>
<proteinExistence type="predicted"/>
<organism evidence="1 2">
    <name type="scientific">Aeromonas simiae</name>
    <dbReference type="NCBI Taxonomy" id="218936"/>
    <lineage>
        <taxon>Bacteria</taxon>
        <taxon>Pseudomonadati</taxon>
        <taxon>Pseudomonadota</taxon>
        <taxon>Gammaproteobacteria</taxon>
        <taxon>Aeromonadales</taxon>
        <taxon>Aeromonadaceae</taxon>
        <taxon>Aeromonas</taxon>
    </lineage>
</organism>
<dbReference type="GO" id="GO:0006281">
    <property type="term" value="P:DNA repair"/>
    <property type="evidence" value="ECO:0007669"/>
    <property type="project" value="TreeGrafter"/>
</dbReference>
<dbReference type="InterPro" id="IPR036412">
    <property type="entry name" value="HAD-like_sf"/>
</dbReference>